<feature type="transmembrane region" description="Helical" evidence="5">
    <location>
        <begin position="253"/>
        <end position="269"/>
    </location>
</feature>
<sequence length="307" mass="32406">MTSSKISLPFEIGLLAVLALLWGSSYLFIKIALTDIPPITLIAIRVGIASLFLFAVMSWRGERFPRDGKVIGMLLIQSVFNSLGAWTVLAWGQQHVESGLASVLNSTSPVFVFLFTALLTRHERIDRFRLAGACLGIAGVVLIVGPGALTGLGQHLGGQLAIITGAILYAGAAIYGRRFNTLPATVTAAATMIWASFFLIPASLVLDQPWTLTPSTPAILATLALSVFCTAIALLIYFRLLRTLGSMGVASQSYLRAGIGVLLGVLLLGESISPPVIGGILCTLVGVAIINLPLTFWQGSTSPSSKL</sequence>
<feature type="transmembrane region" description="Helical" evidence="5">
    <location>
        <begin position="156"/>
        <end position="175"/>
    </location>
</feature>
<dbReference type="PANTHER" id="PTHR32322:SF9">
    <property type="entry name" value="AMINO-ACID METABOLITE EFFLUX PUMP-RELATED"/>
    <property type="match status" value="1"/>
</dbReference>
<evidence type="ECO:0000313" key="8">
    <source>
        <dbReference type="Proteomes" id="UP000252419"/>
    </source>
</evidence>
<feature type="transmembrane region" description="Helical" evidence="5">
    <location>
        <begin position="39"/>
        <end position="59"/>
    </location>
</feature>
<protein>
    <recommendedName>
        <fullName evidence="6">EamA domain-containing protein</fullName>
    </recommendedName>
</protein>
<dbReference type="GO" id="GO:0016020">
    <property type="term" value="C:membrane"/>
    <property type="evidence" value="ECO:0007669"/>
    <property type="project" value="UniProtKB-SubCell"/>
</dbReference>
<dbReference type="Proteomes" id="UP000252419">
    <property type="component" value="Unassembled WGS sequence"/>
</dbReference>
<comment type="subcellular location">
    <subcellularLocation>
        <location evidence="1">Membrane</location>
        <topology evidence="1">Multi-pass membrane protein</topology>
    </subcellularLocation>
</comment>
<feature type="transmembrane region" description="Helical" evidence="5">
    <location>
        <begin position="71"/>
        <end position="92"/>
    </location>
</feature>
<dbReference type="InterPro" id="IPR050638">
    <property type="entry name" value="AA-Vitamin_Transporters"/>
</dbReference>
<keyword evidence="4 5" id="KW-0472">Membrane</keyword>
<feature type="transmembrane region" description="Helical" evidence="5">
    <location>
        <begin position="182"/>
        <end position="206"/>
    </location>
</feature>
<evidence type="ECO:0000313" key="7">
    <source>
        <dbReference type="EMBL" id="RCK07084.1"/>
    </source>
</evidence>
<feature type="transmembrane region" description="Helical" evidence="5">
    <location>
        <begin position="12"/>
        <end position="33"/>
    </location>
</feature>
<accession>A0A367UIF7</accession>
<dbReference type="SUPFAM" id="SSF103481">
    <property type="entry name" value="Multidrug resistance efflux transporter EmrE"/>
    <property type="match status" value="2"/>
</dbReference>
<dbReference type="PANTHER" id="PTHR32322">
    <property type="entry name" value="INNER MEMBRANE TRANSPORTER"/>
    <property type="match status" value="1"/>
</dbReference>
<feature type="domain" description="EamA" evidence="6">
    <location>
        <begin position="12"/>
        <end position="144"/>
    </location>
</feature>
<keyword evidence="8" id="KW-1185">Reference proteome</keyword>
<dbReference type="AlphaFoldDB" id="A0A367UIF7"/>
<evidence type="ECO:0000256" key="2">
    <source>
        <dbReference type="ARBA" id="ARBA00022692"/>
    </source>
</evidence>
<reference evidence="7 8" key="1">
    <citation type="submission" date="2014-07" db="EMBL/GenBank/DDBJ databases">
        <title>Draft genome sequence of Thalassospira xianhensis P-4 (MCCC 1A02616).</title>
        <authorList>
            <person name="Lai Q."/>
            <person name="Shao Z."/>
        </authorList>
    </citation>
    <scope>NUCLEOTIDE SEQUENCE [LARGE SCALE GENOMIC DNA]</scope>
    <source>
        <strain evidence="7 8">MCCC 1A02616</strain>
    </source>
</reference>
<comment type="caution">
    <text evidence="7">The sequence shown here is derived from an EMBL/GenBank/DDBJ whole genome shotgun (WGS) entry which is preliminary data.</text>
</comment>
<gene>
    <name evidence="7" type="ORF">TH5_03860</name>
</gene>
<organism evidence="7 8">
    <name type="scientific">Thalassospira xianhensis MCCC 1A02616</name>
    <dbReference type="NCBI Taxonomy" id="1177929"/>
    <lineage>
        <taxon>Bacteria</taxon>
        <taxon>Pseudomonadati</taxon>
        <taxon>Pseudomonadota</taxon>
        <taxon>Alphaproteobacteria</taxon>
        <taxon>Rhodospirillales</taxon>
        <taxon>Thalassospiraceae</taxon>
        <taxon>Thalassospira</taxon>
    </lineage>
</organism>
<dbReference type="Pfam" id="PF00892">
    <property type="entry name" value="EamA"/>
    <property type="match status" value="2"/>
</dbReference>
<evidence type="ECO:0000256" key="1">
    <source>
        <dbReference type="ARBA" id="ARBA00004141"/>
    </source>
</evidence>
<evidence type="ECO:0000256" key="3">
    <source>
        <dbReference type="ARBA" id="ARBA00022989"/>
    </source>
</evidence>
<feature type="transmembrane region" description="Helical" evidence="5">
    <location>
        <begin position="275"/>
        <end position="297"/>
    </location>
</feature>
<evidence type="ECO:0000256" key="5">
    <source>
        <dbReference type="SAM" id="Phobius"/>
    </source>
</evidence>
<evidence type="ECO:0000259" key="6">
    <source>
        <dbReference type="Pfam" id="PF00892"/>
    </source>
</evidence>
<feature type="transmembrane region" description="Helical" evidence="5">
    <location>
        <begin position="130"/>
        <end position="150"/>
    </location>
</feature>
<feature type="transmembrane region" description="Helical" evidence="5">
    <location>
        <begin position="218"/>
        <end position="241"/>
    </location>
</feature>
<feature type="transmembrane region" description="Helical" evidence="5">
    <location>
        <begin position="98"/>
        <end position="118"/>
    </location>
</feature>
<keyword evidence="3 5" id="KW-1133">Transmembrane helix</keyword>
<dbReference type="RefSeq" id="WP_114120744.1">
    <property type="nucleotide sequence ID" value="NZ_JPWA01000003.1"/>
</dbReference>
<feature type="domain" description="EamA" evidence="6">
    <location>
        <begin position="158"/>
        <end position="291"/>
    </location>
</feature>
<evidence type="ECO:0000256" key="4">
    <source>
        <dbReference type="ARBA" id="ARBA00023136"/>
    </source>
</evidence>
<keyword evidence="2 5" id="KW-0812">Transmembrane</keyword>
<dbReference type="InterPro" id="IPR000620">
    <property type="entry name" value="EamA_dom"/>
</dbReference>
<dbReference type="EMBL" id="JPWA01000003">
    <property type="protein sequence ID" value="RCK07084.1"/>
    <property type="molecule type" value="Genomic_DNA"/>
</dbReference>
<dbReference type="InterPro" id="IPR037185">
    <property type="entry name" value="EmrE-like"/>
</dbReference>
<name>A0A367UIF7_9PROT</name>
<proteinExistence type="predicted"/>